<dbReference type="AlphaFoldDB" id="Q6FT46"/>
<organism evidence="3 4">
    <name type="scientific">Candida glabrata (strain ATCC 2001 / BCRC 20586 / JCM 3761 / NBRC 0622 / NRRL Y-65 / CBS 138)</name>
    <name type="common">Yeast</name>
    <name type="synonym">Nakaseomyces glabratus</name>
    <dbReference type="NCBI Taxonomy" id="284593"/>
    <lineage>
        <taxon>Eukaryota</taxon>
        <taxon>Fungi</taxon>
        <taxon>Dikarya</taxon>
        <taxon>Ascomycota</taxon>
        <taxon>Saccharomycotina</taxon>
        <taxon>Saccharomycetes</taxon>
        <taxon>Saccharomycetales</taxon>
        <taxon>Saccharomycetaceae</taxon>
        <taxon>Nakaseomyces</taxon>
    </lineage>
</organism>
<dbReference type="HOGENOM" id="CLU_698286_0_0_1"/>
<evidence type="ECO:0000313" key="3">
    <source>
        <dbReference type="EMBL" id="CAG59525.1"/>
    </source>
</evidence>
<dbReference type="RefSeq" id="XP_446598.1">
    <property type="nucleotide sequence ID" value="XM_446598.1"/>
</dbReference>
<gene>
    <name evidence="2 3" type="ordered locus">CAGL0G05467g</name>
</gene>
<evidence type="ECO:0000313" key="4">
    <source>
        <dbReference type="Proteomes" id="UP000002428"/>
    </source>
</evidence>
<keyword evidence="4" id="KW-1185">Reference proteome</keyword>
<keyword evidence="1" id="KW-0175">Coiled coil</keyword>
<dbReference type="EMBL" id="CR380953">
    <property type="protein sequence ID" value="CAG59525.1"/>
    <property type="molecule type" value="Genomic_DNA"/>
</dbReference>
<feature type="coiled-coil region" evidence="1">
    <location>
        <begin position="350"/>
        <end position="377"/>
    </location>
</feature>
<dbReference type="STRING" id="284593.Q6FT46"/>
<proteinExistence type="predicted"/>
<dbReference type="VEuPathDB" id="FungiDB:CAGL0G05467g"/>
<evidence type="ECO:0000256" key="1">
    <source>
        <dbReference type="SAM" id="Coils"/>
    </source>
</evidence>
<accession>Q6FT46</accession>
<dbReference type="KEGG" id="cgr:2888348"/>
<dbReference type="CGD" id="CAL0129835">
    <property type="gene designation" value="CAGL0G05467g"/>
</dbReference>
<dbReference type="InParanoid" id="Q6FT46"/>
<protein>
    <submittedName>
        <fullName evidence="3">Uncharacterized protein</fullName>
    </submittedName>
</protein>
<sequence length="395" mass="44733">MDEFNLDLFIIISFQMLIGGSNNAHNLQNNSTTHSANSGYNLSNRDPGSALSHYSGFHMSDGSPNSINSNLTNMTTPIFNSDNGTKFDDLYIISIFEKINNILVNSSSSSNLLRTFLNTLSVGSDTDYPNQLYKRFLGVRKELKDNYNESRFNQFFTANGDLRDYQTLEKNKTWSTIRNYILSIYDPIADKFLVPKSWTTNNSPRKMSVINNFTSSGMLSNLASNNNSNKDLVNYGSFFTNNKSLNGYYTQPTSPTPNDFSINFNLPITNNNNSNSNNSNNIPLPTGDEFDSAMVDMLDFPINTPVEEKFKRSEEPRSPVFVEEPPQDIVCSKSAQKALLALRQHYDGVISYNDEKIRKLEKELNEQRQESICLRKLLLEAMGSIRSTLNEMRSQ</sequence>
<reference evidence="3 4" key="1">
    <citation type="journal article" date="2004" name="Nature">
        <title>Genome evolution in yeasts.</title>
        <authorList>
            <consortium name="Genolevures"/>
            <person name="Dujon B."/>
            <person name="Sherman D."/>
            <person name="Fischer G."/>
            <person name="Durrens P."/>
            <person name="Casaregola S."/>
            <person name="Lafontaine I."/>
            <person name="de Montigny J."/>
            <person name="Marck C."/>
            <person name="Neuveglise C."/>
            <person name="Talla E."/>
            <person name="Goffard N."/>
            <person name="Frangeul L."/>
            <person name="Aigle M."/>
            <person name="Anthouard V."/>
            <person name="Babour A."/>
            <person name="Barbe V."/>
            <person name="Barnay S."/>
            <person name="Blanchin S."/>
            <person name="Beckerich J.M."/>
            <person name="Beyne E."/>
            <person name="Bleykasten C."/>
            <person name="Boisrame A."/>
            <person name="Boyer J."/>
            <person name="Cattolico L."/>
            <person name="Confanioleri F."/>
            <person name="de Daruvar A."/>
            <person name="Despons L."/>
            <person name="Fabre E."/>
            <person name="Fairhead C."/>
            <person name="Ferry-Dumazet H."/>
            <person name="Groppi A."/>
            <person name="Hantraye F."/>
            <person name="Hennequin C."/>
            <person name="Jauniaux N."/>
            <person name="Joyet P."/>
            <person name="Kachouri R."/>
            <person name="Kerrest A."/>
            <person name="Koszul R."/>
            <person name="Lemaire M."/>
            <person name="Lesur I."/>
            <person name="Ma L."/>
            <person name="Muller H."/>
            <person name="Nicaud J.M."/>
            <person name="Nikolski M."/>
            <person name="Oztas S."/>
            <person name="Ozier-Kalogeropoulos O."/>
            <person name="Pellenz S."/>
            <person name="Potier S."/>
            <person name="Richard G.F."/>
            <person name="Straub M.L."/>
            <person name="Suleau A."/>
            <person name="Swennene D."/>
            <person name="Tekaia F."/>
            <person name="Wesolowski-Louvel M."/>
            <person name="Westhof E."/>
            <person name="Wirth B."/>
            <person name="Zeniou-Meyer M."/>
            <person name="Zivanovic I."/>
            <person name="Bolotin-Fukuhara M."/>
            <person name="Thierry A."/>
            <person name="Bouchier C."/>
            <person name="Caudron B."/>
            <person name="Scarpelli C."/>
            <person name="Gaillardin C."/>
            <person name="Weissenbach J."/>
            <person name="Wincker P."/>
            <person name="Souciet J.L."/>
        </authorList>
    </citation>
    <scope>NUCLEOTIDE SEQUENCE [LARGE SCALE GENOMIC DNA]</scope>
    <source>
        <strain evidence="4">ATCC 2001 / BCRC 20586 / JCM 3761 / NBRC 0622 / NRRL Y-65 / CBS 138</strain>
    </source>
</reference>
<evidence type="ECO:0000313" key="2">
    <source>
        <dbReference type="CGD" id="CAL0129835"/>
    </source>
</evidence>
<name>Q6FT46_CANGA</name>
<dbReference type="Proteomes" id="UP000002428">
    <property type="component" value="Chromosome G"/>
</dbReference>